<evidence type="ECO:0000313" key="10">
    <source>
        <dbReference type="EMBL" id="CAB3263835.1"/>
    </source>
</evidence>
<dbReference type="InterPro" id="IPR011992">
    <property type="entry name" value="EF-hand-dom_pair"/>
</dbReference>
<dbReference type="GO" id="GO:1990246">
    <property type="term" value="C:uniplex complex"/>
    <property type="evidence" value="ECO:0007669"/>
    <property type="project" value="TreeGrafter"/>
</dbReference>
<dbReference type="SUPFAM" id="SSF47473">
    <property type="entry name" value="EF-hand"/>
    <property type="match status" value="2"/>
</dbReference>
<dbReference type="AlphaFoldDB" id="A0A6F9DLP3"/>
<evidence type="ECO:0000256" key="6">
    <source>
        <dbReference type="ARBA" id="ARBA00022946"/>
    </source>
</evidence>
<dbReference type="EMBL" id="LR787973">
    <property type="protein sequence ID" value="CAB3263835.1"/>
    <property type="molecule type" value="mRNA"/>
</dbReference>
<protein>
    <submittedName>
        <fullName evidence="10">Calcium uptake protein 3, mitochondrial</fullName>
    </submittedName>
</protein>
<gene>
    <name evidence="10" type="primary">Micu3</name>
</gene>
<dbReference type="PROSITE" id="PS50222">
    <property type="entry name" value="EF_HAND_2"/>
    <property type="match status" value="2"/>
</dbReference>
<feature type="domain" description="EF-hand" evidence="9">
    <location>
        <begin position="178"/>
        <end position="213"/>
    </location>
</feature>
<dbReference type="Gene3D" id="1.10.238.10">
    <property type="entry name" value="EF-hand"/>
    <property type="match status" value="2"/>
</dbReference>
<keyword evidence="7" id="KW-0496">Mitochondrion</keyword>
<keyword evidence="4" id="KW-0999">Mitochondrion inner membrane</keyword>
<evidence type="ECO:0000256" key="2">
    <source>
        <dbReference type="ARBA" id="ARBA00004569"/>
    </source>
</evidence>
<dbReference type="InterPro" id="IPR018247">
    <property type="entry name" value="EF_Hand_1_Ca_BS"/>
</dbReference>
<keyword evidence="5" id="KW-0106">Calcium</keyword>
<dbReference type="GO" id="GO:0005509">
    <property type="term" value="F:calcium ion binding"/>
    <property type="evidence" value="ECO:0007669"/>
    <property type="project" value="InterPro"/>
</dbReference>
<evidence type="ECO:0000256" key="1">
    <source>
        <dbReference type="ARBA" id="ARBA00004273"/>
    </source>
</evidence>
<keyword evidence="3" id="KW-0677">Repeat</keyword>
<dbReference type="SMART" id="SM00054">
    <property type="entry name" value="EFh"/>
    <property type="match status" value="2"/>
</dbReference>
<dbReference type="InterPro" id="IPR039800">
    <property type="entry name" value="MICU1/2/3"/>
</dbReference>
<evidence type="ECO:0000256" key="5">
    <source>
        <dbReference type="ARBA" id="ARBA00022837"/>
    </source>
</evidence>
<reference evidence="10" key="1">
    <citation type="submission" date="2020-04" db="EMBL/GenBank/DDBJ databases">
        <authorList>
            <person name="Neveu A P."/>
        </authorList>
    </citation>
    <scope>NUCLEOTIDE SEQUENCE</scope>
    <source>
        <tissue evidence="10">Whole embryo</tissue>
    </source>
</reference>
<comment type="subcellular location">
    <subcellularLocation>
        <location evidence="1">Mitochondrion inner membrane</location>
    </subcellularLocation>
    <subcellularLocation>
        <location evidence="2">Mitochondrion intermembrane space</location>
    </subcellularLocation>
</comment>
<evidence type="ECO:0000256" key="4">
    <source>
        <dbReference type="ARBA" id="ARBA00022792"/>
    </source>
</evidence>
<dbReference type="PANTHER" id="PTHR12294:SF13">
    <property type="entry name" value="MITOCHONDRIAL CALCIUM UPTAKE 3, ISOFORM D"/>
    <property type="match status" value="1"/>
</dbReference>
<sequence>MAFRKTVRLAFANASAMLVSPTMSKSAGRVALVCTACGSALLAYSIHQQRKLEITQRTFPMTTLVSCDGPSPMAKNEAVARPNRDVYQHLREKRFHDFASVEVSGEFFMTPQDFLESVTDEQPRPRIGHMRLAESDVKTMLGKTPNQNKNTSRFFRSLHSNGLISYTEYLFLLCILTKPKMGFEIAFNMFDVDGNRRVDKKEFLVLEEIFRSRTEKQCYDEQGRDRFRRVVKDWNSDDSSLTLRESESNVQDTTLLVHFFGKNGKDDLRFDDFYQFMDNLQTEVLEMEFLAYSHGMATISETEFARVLLRFTELDDIEEQIEKVTERIQEEKGISFEEFRSFFQFLNNLEDFAIAMQMYTLAGRAIGQDEFKRAVKISTGHELSENLVNTLFQIFDKDGDNKLSHVEFMGVMKDRIQRGFRKQGVVRKFRGFKGMRRCMSAETRVFIRDLATHSQGNKYFL</sequence>
<keyword evidence="8" id="KW-0472">Membrane</keyword>
<dbReference type="PANTHER" id="PTHR12294">
    <property type="entry name" value="EF HAND DOMAIN FAMILY A1,A2-RELATED"/>
    <property type="match status" value="1"/>
</dbReference>
<dbReference type="Pfam" id="PF13833">
    <property type="entry name" value="EF-hand_8"/>
    <property type="match status" value="1"/>
</dbReference>
<feature type="domain" description="EF-hand" evidence="9">
    <location>
        <begin position="383"/>
        <end position="418"/>
    </location>
</feature>
<evidence type="ECO:0000256" key="3">
    <source>
        <dbReference type="ARBA" id="ARBA00022737"/>
    </source>
</evidence>
<dbReference type="GO" id="GO:0036444">
    <property type="term" value="P:calcium import into the mitochondrion"/>
    <property type="evidence" value="ECO:0007669"/>
    <property type="project" value="UniProtKB-ARBA"/>
</dbReference>
<keyword evidence="6" id="KW-0809">Transit peptide</keyword>
<evidence type="ECO:0000256" key="8">
    <source>
        <dbReference type="ARBA" id="ARBA00023136"/>
    </source>
</evidence>
<dbReference type="InterPro" id="IPR002048">
    <property type="entry name" value="EF_hand_dom"/>
</dbReference>
<accession>A0A6F9DLP3</accession>
<dbReference type="GO" id="GO:0051560">
    <property type="term" value="P:mitochondrial calcium ion homeostasis"/>
    <property type="evidence" value="ECO:0007669"/>
    <property type="project" value="TreeGrafter"/>
</dbReference>
<dbReference type="GO" id="GO:0005758">
    <property type="term" value="C:mitochondrial intermembrane space"/>
    <property type="evidence" value="ECO:0007669"/>
    <property type="project" value="UniProtKB-SubCell"/>
</dbReference>
<evidence type="ECO:0000259" key="9">
    <source>
        <dbReference type="PROSITE" id="PS50222"/>
    </source>
</evidence>
<evidence type="ECO:0000256" key="7">
    <source>
        <dbReference type="ARBA" id="ARBA00023128"/>
    </source>
</evidence>
<organism evidence="10">
    <name type="scientific">Phallusia mammillata</name>
    <dbReference type="NCBI Taxonomy" id="59560"/>
    <lineage>
        <taxon>Eukaryota</taxon>
        <taxon>Metazoa</taxon>
        <taxon>Chordata</taxon>
        <taxon>Tunicata</taxon>
        <taxon>Ascidiacea</taxon>
        <taxon>Phlebobranchia</taxon>
        <taxon>Ascidiidae</taxon>
        <taxon>Phallusia</taxon>
    </lineage>
</organism>
<dbReference type="PROSITE" id="PS00018">
    <property type="entry name" value="EF_HAND_1"/>
    <property type="match status" value="2"/>
</dbReference>
<name>A0A6F9DLP3_9ASCI</name>
<proteinExistence type="evidence at transcript level"/>